<accession>A0A5M4FIL0</accession>
<keyword evidence="2" id="KW-1185">Reference proteome</keyword>
<dbReference type="EMBL" id="SDPQ02000001">
    <property type="protein sequence ID" value="KAA1399940.1"/>
    <property type="molecule type" value="Genomic_DNA"/>
</dbReference>
<organism evidence="1 2">
    <name type="scientific">Aeromicrobium ginsengisoli</name>
    <dbReference type="NCBI Taxonomy" id="363867"/>
    <lineage>
        <taxon>Bacteria</taxon>
        <taxon>Bacillati</taxon>
        <taxon>Actinomycetota</taxon>
        <taxon>Actinomycetes</taxon>
        <taxon>Propionibacteriales</taxon>
        <taxon>Nocardioidaceae</taxon>
        <taxon>Aeromicrobium</taxon>
    </lineage>
</organism>
<evidence type="ECO:0008006" key="3">
    <source>
        <dbReference type="Google" id="ProtNLM"/>
    </source>
</evidence>
<gene>
    <name evidence="1" type="ORF">ESP70_004080</name>
</gene>
<reference evidence="1" key="1">
    <citation type="submission" date="2019-09" db="EMBL/GenBank/DDBJ databases">
        <authorList>
            <person name="Li J."/>
        </authorList>
    </citation>
    <scope>NUCLEOTIDE SEQUENCE [LARGE SCALE GENOMIC DNA]</scope>
    <source>
        <strain evidence="1">JCM 14732</strain>
    </source>
</reference>
<dbReference type="AlphaFoldDB" id="A0A5M4FIL0"/>
<protein>
    <recommendedName>
        <fullName evidence="3">SRPBCC family protein</fullName>
    </recommendedName>
</protein>
<dbReference type="RefSeq" id="WP_149688051.1">
    <property type="nucleotide sequence ID" value="NZ_SDPQ02000001.1"/>
</dbReference>
<evidence type="ECO:0000313" key="2">
    <source>
        <dbReference type="Proteomes" id="UP000380867"/>
    </source>
</evidence>
<sequence>MPKTQFTVHTTLSPSEVLGLLTDFGPDRPEKWPSIDAAHFTVHELGATTADVTEGTSMGWERSHYAWDSAAGTVKVDTVESNLWGPGSGWLYELKPADGGTDVHVVLTRKASSLKGRLIGALIPVVGASALGKQFTSVLRKAEAA</sequence>
<dbReference type="Proteomes" id="UP000380867">
    <property type="component" value="Unassembled WGS sequence"/>
</dbReference>
<evidence type="ECO:0000313" key="1">
    <source>
        <dbReference type="EMBL" id="KAA1399940.1"/>
    </source>
</evidence>
<name>A0A5M4FIL0_9ACTN</name>
<comment type="caution">
    <text evidence="1">The sequence shown here is derived from an EMBL/GenBank/DDBJ whole genome shotgun (WGS) entry which is preliminary data.</text>
</comment>
<proteinExistence type="predicted"/>
<dbReference type="SUPFAM" id="SSF55961">
    <property type="entry name" value="Bet v1-like"/>
    <property type="match status" value="1"/>
</dbReference>
<dbReference type="OrthoDB" id="3290460at2"/>